<feature type="chain" id="PRO_5044597879" evidence="1">
    <location>
        <begin position="20"/>
        <end position="213"/>
    </location>
</feature>
<dbReference type="PaxDb" id="121845-A0A3Q0JLA6"/>
<evidence type="ECO:0000313" key="4">
    <source>
        <dbReference type="RefSeq" id="XP_026689174.1"/>
    </source>
</evidence>
<evidence type="ECO:0000313" key="2">
    <source>
        <dbReference type="Proteomes" id="UP000079169"/>
    </source>
</evidence>
<dbReference type="PANTHER" id="PTHR37685:SF1">
    <property type="entry name" value="GEO11136P1-RELATED"/>
    <property type="match status" value="1"/>
</dbReference>
<evidence type="ECO:0000256" key="1">
    <source>
        <dbReference type="SAM" id="SignalP"/>
    </source>
</evidence>
<gene>
    <name evidence="3 4" type="primary">LOC103524261</name>
</gene>
<dbReference type="AlphaFoldDB" id="A0A3Q0JLA6"/>
<dbReference type="GeneID" id="103524261"/>
<sequence>MFRPVLLSCFLAVVLYVNALPNSRDGVRQNGWIDDDSVPDPYNVPDTNWHGEDVPIPGEYIYRNSRPEKENSPADSSYIYADFGYRNAHATADDLNGRRNPNLGAWWNHEGVHNLTVGYKTYQDRLLYQQYVNKEYKLFRVIEQDVSYPVNNTASRYVITLVEAFDIHPNPSGAGYASIIRGGVGRRNITIHLESARNHGLKYLVLIWGHIQY</sequence>
<keyword evidence="1" id="KW-0732">Signal</keyword>
<dbReference type="RefSeq" id="XP_026689173.1">
    <property type="nucleotide sequence ID" value="XM_026833372.1"/>
</dbReference>
<dbReference type="InterPro" id="IPR031734">
    <property type="entry name" value="MBF2"/>
</dbReference>
<proteinExistence type="predicted"/>
<accession>A0A3Q0JLA6</accession>
<name>A0A3Q0JLA6_DIACI</name>
<feature type="signal peptide" evidence="1">
    <location>
        <begin position="1"/>
        <end position="19"/>
    </location>
</feature>
<dbReference type="PANTHER" id="PTHR37685">
    <property type="entry name" value="GEO11136P1-RELATED"/>
    <property type="match status" value="1"/>
</dbReference>
<dbReference type="Pfam" id="PF15868">
    <property type="entry name" value="MBF2"/>
    <property type="match status" value="1"/>
</dbReference>
<reference evidence="3 4" key="1">
    <citation type="submission" date="2025-04" db="UniProtKB">
        <authorList>
            <consortium name="RefSeq"/>
        </authorList>
    </citation>
    <scope>IDENTIFICATION</scope>
</reference>
<protein>
    <submittedName>
        <fullName evidence="3 4">Uncharacterized protein LOC103524261</fullName>
    </submittedName>
</protein>
<evidence type="ECO:0000313" key="3">
    <source>
        <dbReference type="RefSeq" id="XP_026689173.1"/>
    </source>
</evidence>
<dbReference type="KEGG" id="dci:103524261"/>
<organism evidence="2 4">
    <name type="scientific">Diaphorina citri</name>
    <name type="common">Asian citrus psyllid</name>
    <dbReference type="NCBI Taxonomy" id="121845"/>
    <lineage>
        <taxon>Eukaryota</taxon>
        <taxon>Metazoa</taxon>
        <taxon>Ecdysozoa</taxon>
        <taxon>Arthropoda</taxon>
        <taxon>Hexapoda</taxon>
        <taxon>Insecta</taxon>
        <taxon>Pterygota</taxon>
        <taxon>Neoptera</taxon>
        <taxon>Paraneoptera</taxon>
        <taxon>Hemiptera</taxon>
        <taxon>Sternorrhyncha</taxon>
        <taxon>Psylloidea</taxon>
        <taxon>Psyllidae</taxon>
        <taxon>Diaphorininae</taxon>
        <taxon>Diaphorina</taxon>
    </lineage>
</organism>
<dbReference type="RefSeq" id="XP_026689174.1">
    <property type="nucleotide sequence ID" value="XM_026833373.1"/>
</dbReference>
<keyword evidence="2" id="KW-1185">Reference proteome</keyword>
<dbReference type="Proteomes" id="UP000079169">
    <property type="component" value="Unplaced"/>
</dbReference>